<dbReference type="InterPro" id="IPR036121">
    <property type="entry name" value="ATPase_F1/V1/A1_a/bsu_N_sf"/>
</dbReference>
<dbReference type="Pfam" id="PF00006">
    <property type="entry name" value="ATP-synt_ab"/>
    <property type="match status" value="1"/>
</dbReference>
<dbReference type="GO" id="GO:0005524">
    <property type="term" value="F:ATP binding"/>
    <property type="evidence" value="ECO:0007669"/>
    <property type="project" value="UniProtKB-KW"/>
</dbReference>
<accession>T1B987</accession>
<evidence type="ECO:0000256" key="3">
    <source>
        <dbReference type="ARBA" id="ARBA00022448"/>
    </source>
</evidence>
<dbReference type="Gene3D" id="3.40.50.300">
    <property type="entry name" value="P-loop containing nucleotide triphosphate hydrolases"/>
    <property type="match status" value="1"/>
</dbReference>
<comment type="caution">
    <text evidence="13">The sequence shown here is derived from an EMBL/GenBank/DDBJ whole genome shotgun (WGS) entry which is preliminary data.</text>
</comment>
<dbReference type="FunFam" id="2.40.50.100:FF:000008">
    <property type="entry name" value="V-type proton ATPase catalytic subunit A"/>
    <property type="match status" value="1"/>
</dbReference>
<keyword evidence="6" id="KW-0067">ATP-binding</keyword>
<reference evidence="13" key="1">
    <citation type="submission" date="2013-08" db="EMBL/GenBank/DDBJ databases">
        <authorList>
            <person name="Mendez C."/>
            <person name="Richter M."/>
            <person name="Ferrer M."/>
            <person name="Sanchez J."/>
        </authorList>
    </citation>
    <scope>NUCLEOTIDE SEQUENCE</scope>
</reference>
<evidence type="ECO:0000256" key="4">
    <source>
        <dbReference type="ARBA" id="ARBA00022741"/>
    </source>
</evidence>
<dbReference type="PROSITE" id="PS00152">
    <property type="entry name" value="ATPASE_ALPHA_BETA"/>
    <property type="match status" value="1"/>
</dbReference>
<dbReference type="SUPFAM" id="SSF50615">
    <property type="entry name" value="N-terminal domain of alpha and beta subunits of F1 ATP synthase"/>
    <property type="match status" value="1"/>
</dbReference>
<evidence type="ECO:0000259" key="9">
    <source>
        <dbReference type="Pfam" id="PF00006"/>
    </source>
</evidence>
<feature type="domain" description="ATPase F1/V1/A1 complex alpha/beta subunit nucleotide-binding" evidence="9">
    <location>
        <begin position="217"/>
        <end position="438"/>
    </location>
</feature>
<evidence type="ECO:0000256" key="8">
    <source>
        <dbReference type="ARBA" id="ARBA00023065"/>
    </source>
</evidence>
<sequence>MLDLAEKGTIYRISGPVVIAHDLESPKMYDVVKVGSMQLIGEIIKINGDDAIIQVYEDTSGLKPGEPVENTGSQLSVMLGPGLLGSIYDGIQRPLDKIKAIAGDFIARGVSVDPLDPKKKWHFVPLQSMKKGSKISGGQVIGEVQETSLIKHKIMVPVGIEGNIESISDGDYTINDTITVVKTNNGNVDIKLAQKWPVRVPRPVLNKLAPEIPLITGQRVIDTFFPVAKGGTASVPGPFGSGKTIIQQQLAKWSDADIVVYCGAGERGNEMTEVLSTFPELKDPKTGKSLMDRTILIANTSNMPVAAREASIYTAIALAEYYRDMGYSVALMADSTSRWAEALREISGRLEEMPGEEGYPAYLGRKIAEFYERAGRVMVLNGGIGSVTAIGAVSPPGGDISEPVSQNTLRVTRVFWALDASLANRRHFPSINWLNSYSLYLDDLGEWYTNNVDKEWVQLRTEMMGILQKEAEINEVVQLVGYDALPEKEKEILDMAKSIREDYLQQSAFDDVDTYTSSRKQYLMLKSIKMLHDAELKAISRGVIVEQMQKTKSKEKMARMKFTKDEEMDDYFKAFESSLNEFESIESGNK</sequence>
<dbReference type="InterPro" id="IPR055190">
    <property type="entry name" value="ATP-synt_VA_C"/>
</dbReference>
<gene>
    <name evidence="13" type="ORF">B2A_07184</name>
</gene>
<comment type="similarity">
    <text evidence="1">Belongs to the ATPase alpha/beta chains family.</text>
</comment>
<dbReference type="InterPro" id="IPR023366">
    <property type="entry name" value="ATP_synth_asu-like_sf"/>
</dbReference>
<dbReference type="CDD" id="cd18111">
    <property type="entry name" value="ATP-synt_V_A-type_alpha_C"/>
    <property type="match status" value="1"/>
</dbReference>
<dbReference type="PANTHER" id="PTHR43607">
    <property type="entry name" value="V-TYPE PROTON ATPASE CATALYTIC SUBUNIT A"/>
    <property type="match status" value="1"/>
</dbReference>
<dbReference type="GO" id="GO:0046034">
    <property type="term" value="P:ATP metabolic process"/>
    <property type="evidence" value="ECO:0007669"/>
    <property type="project" value="InterPro"/>
</dbReference>
<dbReference type="Gene3D" id="2.40.30.20">
    <property type="match status" value="1"/>
</dbReference>
<evidence type="ECO:0000256" key="6">
    <source>
        <dbReference type="ARBA" id="ARBA00022840"/>
    </source>
</evidence>
<dbReference type="NCBIfam" id="NF003220">
    <property type="entry name" value="PRK04192.1"/>
    <property type="match status" value="1"/>
</dbReference>
<dbReference type="InterPro" id="IPR020003">
    <property type="entry name" value="ATPase_a/bsu_AS"/>
</dbReference>
<keyword evidence="3" id="KW-0813">Transport</keyword>
<feature type="domain" description="ATPsynthase alpha/beta subunit barrel-sandwich" evidence="11">
    <location>
        <begin position="112"/>
        <end position="199"/>
    </location>
</feature>
<keyword evidence="7" id="KW-1278">Translocase</keyword>
<keyword evidence="4" id="KW-0547">Nucleotide-binding</keyword>
<dbReference type="EMBL" id="AUZZ01005138">
    <property type="protein sequence ID" value="EQD50785.1"/>
    <property type="molecule type" value="Genomic_DNA"/>
</dbReference>
<dbReference type="HAMAP" id="MF_00309">
    <property type="entry name" value="ATP_synth_A_arch"/>
    <property type="match status" value="1"/>
</dbReference>
<dbReference type="SUPFAM" id="SSF52540">
    <property type="entry name" value="P-loop containing nucleoside triphosphate hydrolases"/>
    <property type="match status" value="1"/>
</dbReference>
<dbReference type="Gene3D" id="1.10.1140.10">
    <property type="entry name" value="Bovine Mitochondrial F1-atpase, Atp Synthase Beta Chain, Chain D, domain 3"/>
    <property type="match status" value="1"/>
</dbReference>
<dbReference type="InterPro" id="IPR000194">
    <property type="entry name" value="ATPase_F1/V1/A1_a/bsu_nucl-bd"/>
</dbReference>
<dbReference type="Pfam" id="PF22919">
    <property type="entry name" value="ATP-synt_VA_C"/>
    <property type="match status" value="1"/>
</dbReference>
<dbReference type="PANTHER" id="PTHR43607:SF1">
    <property type="entry name" value="H(+)-TRANSPORTING TWO-SECTOR ATPASE"/>
    <property type="match status" value="1"/>
</dbReference>
<proteinExistence type="inferred from homology"/>
<keyword evidence="8" id="KW-0406">Ion transport</keyword>
<name>T1B987_9ZZZZ</name>
<protein>
    <recommendedName>
        <fullName evidence="2">H(+)-transporting two-sector ATPase</fullName>
        <ecNumber evidence="2">7.1.2.2</ecNumber>
    </recommendedName>
</protein>
<dbReference type="Gene3D" id="2.40.50.100">
    <property type="match status" value="1"/>
</dbReference>
<dbReference type="CDD" id="cd18119">
    <property type="entry name" value="ATP-synt_V_A-type_alpha_N"/>
    <property type="match status" value="1"/>
</dbReference>
<dbReference type="GO" id="GO:0046961">
    <property type="term" value="F:proton-transporting ATPase activity, rotational mechanism"/>
    <property type="evidence" value="ECO:0007669"/>
    <property type="project" value="InterPro"/>
</dbReference>
<dbReference type="InterPro" id="IPR031686">
    <property type="entry name" value="ATP-synth_a_Xtn"/>
</dbReference>
<feature type="domain" description="ATPase F1/V1/A1 complex alpha/beta subunit N-terminal" evidence="10">
    <location>
        <begin position="10"/>
        <end position="72"/>
    </location>
</feature>
<evidence type="ECO:0000256" key="2">
    <source>
        <dbReference type="ARBA" id="ARBA00012473"/>
    </source>
</evidence>
<dbReference type="InterPro" id="IPR004100">
    <property type="entry name" value="ATPase_F1/V1/A1_a/bsu_N"/>
</dbReference>
<evidence type="ECO:0000259" key="12">
    <source>
        <dbReference type="Pfam" id="PF22919"/>
    </source>
</evidence>
<reference evidence="13" key="2">
    <citation type="journal article" date="2014" name="ISME J.">
        <title>Microbial stratification in low pH oxic and suboxic macroscopic growths along an acid mine drainage.</title>
        <authorList>
            <person name="Mendez-Garcia C."/>
            <person name="Mesa V."/>
            <person name="Sprenger R.R."/>
            <person name="Richter M."/>
            <person name="Diez M.S."/>
            <person name="Solano J."/>
            <person name="Bargiela R."/>
            <person name="Golyshina O.V."/>
            <person name="Manteca A."/>
            <person name="Ramos J.L."/>
            <person name="Gallego J.R."/>
            <person name="Llorente I."/>
            <person name="Martins Dos Santos V.A."/>
            <person name="Jensen O.N."/>
            <person name="Pelaez A.I."/>
            <person name="Sanchez J."/>
            <person name="Ferrer M."/>
        </authorList>
    </citation>
    <scope>NUCLEOTIDE SEQUENCE</scope>
</reference>
<dbReference type="InterPro" id="IPR027417">
    <property type="entry name" value="P-loop_NTPase"/>
</dbReference>
<evidence type="ECO:0000259" key="10">
    <source>
        <dbReference type="Pfam" id="PF02874"/>
    </source>
</evidence>
<dbReference type="AlphaFoldDB" id="T1B987"/>
<dbReference type="EC" id="7.1.2.2" evidence="2"/>
<dbReference type="CDD" id="cd01134">
    <property type="entry name" value="V_A-ATPase_A"/>
    <property type="match status" value="1"/>
</dbReference>
<evidence type="ECO:0000256" key="5">
    <source>
        <dbReference type="ARBA" id="ARBA00022781"/>
    </source>
</evidence>
<organism evidence="13">
    <name type="scientific">mine drainage metagenome</name>
    <dbReference type="NCBI Taxonomy" id="410659"/>
    <lineage>
        <taxon>unclassified sequences</taxon>
        <taxon>metagenomes</taxon>
        <taxon>ecological metagenomes</taxon>
    </lineage>
</organism>
<keyword evidence="5" id="KW-0375">Hydrogen ion transport</keyword>
<feature type="domain" description="ATP synthase A/B type C-terminal" evidence="12">
    <location>
        <begin position="446"/>
        <end position="546"/>
    </location>
</feature>
<dbReference type="Pfam" id="PF02874">
    <property type="entry name" value="ATP-synt_ab_N"/>
    <property type="match status" value="1"/>
</dbReference>
<evidence type="ECO:0000256" key="1">
    <source>
        <dbReference type="ARBA" id="ARBA00008936"/>
    </source>
</evidence>
<evidence type="ECO:0000259" key="11">
    <source>
        <dbReference type="Pfam" id="PF16886"/>
    </source>
</evidence>
<dbReference type="FunFam" id="2.40.30.20:FF:000002">
    <property type="entry name" value="V-type proton ATPase catalytic subunit A"/>
    <property type="match status" value="1"/>
</dbReference>
<dbReference type="InterPro" id="IPR024034">
    <property type="entry name" value="ATPase_F1/V1_b/a_C"/>
</dbReference>
<dbReference type="SUPFAM" id="SSF47917">
    <property type="entry name" value="C-terminal domain of alpha and beta subunits of F1 ATP synthase"/>
    <property type="match status" value="1"/>
</dbReference>
<evidence type="ECO:0000256" key="7">
    <source>
        <dbReference type="ARBA" id="ARBA00022967"/>
    </source>
</evidence>
<dbReference type="Pfam" id="PF16886">
    <property type="entry name" value="ATP-synt_ab_Xtn"/>
    <property type="match status" value="1"/>
</dbReference>
<dbReference type="InterPro" id="IPR022878">
    <property type="entry name" value="V-ATPase_asu"/>
</dbReference>
<evidence type="ECO:0000313" key="13">
    <source>
        <dbReference type="EMBL" id="EQD50785.1"/>
    </source>
</evidence>